<dbReference type="EMBL" id="JABELX010000024">
    <property type="protein sequence ID" value="NNH75583.1"/>
    <property type="molecule type" value="Genomic_DNA"/>
</dbReference>
<dbReference type="InterPro" id="IPR036397">
    <property type="entry name" value="RNaseH_sf"/>
</dbReference>
<reference evidence="2 3" key="1">
    <citation type="submission" date="2020-05" db="EMBL/GenBank/DDBJ databases">
        <title>MicrobeNet Type strains.</title>
        <authorList>
            <person name="Nicholson A.C."/>
        </authorList>
    </citation>
    <scope>NUCLEOTIDE SEQUENCE [LARGE SCALE GENOMIC DNA]</scope>
    <source>
        <strain evidence="2 3">JCM 3224</strain>
    </source>
</reference>
<dbReference type="PROSITE" id="PS50994">
    <property type="entry name" value="INTEGRASE"/>
    <property type="match status" value="1"/>
</dbReference>
<gene>
    <name evidence="2" type="ORF">HLB23_38010</name>
</gene>
<dbReference type="SUPFAM" id="SSF53098">
    <property type="entry name" value="Ribonuclease H-like"/>
    <property type="match status" value="1"/>
</dbReference>
<dbReference type="Proteomes" id="UP000586827">
    <property type="component" value="Unassembled WGS sequence"/>
</dbReference>
<evidence type="ECO:0000313" key="3">
    <source>
        <dbReference type="Proteomes" id="UP000586827"/>
    </source>
</evidence>
<proteinExistence type="predicted"/>
<dbReference type="PANTHER" id="PTHR47515">
    <property type="entry name" value="LOW CALCIUM RESPONSE LOCUS PROTEIN T"/>
    <property type="match status" value="1"/>
</dbReference>
<dbReference type="PANTHER" id="PTHR47515:SF1">
    <property type="entry name" value="BLR2054 PROTEIN"/>
    <property type="match status" value="1"/>
</dbReference>
<feature type="domain" description="Integrase catalytic" evidence="1">
    <location>
        <begin position="37"/>
        <end position="124"/>
    </location>
</feature>
<evidence type="ECO:0000313" key="2">
    <source>
        <dbReference type="EMBL" id="NNH75583.1"/>
    </source>
</evidence>
<dbReference type="InterPro" id="IPR001584">
    <property type="entry name" value="Integrase_cat-core"/>
</dbReference>
<dbReference type="RefSeq" id="WP_169815034.1">
    <property type="nucleotide sequence ID" value="NZ_JABELX010000024.1"/>
</dbReference>
<dbReference type="InterPro" id="IPR012337">
    <property type="entry name" value="RNaseH-like_sf"/>
</dbReference>
<dbReference type="Pfam" id="PF00665">
    <property type="entry name" value="rve"/>
    <property type="match status" value="1"/>
</dbReference>
<accession>A0A849C9T3</accession>
<dbReference type="Gene3D" id="3.30.420.10">
    <property type="entry name" value="Ribonuclease H-like superfamily/Ribonuclease H"/>
    <property type="match status" value="1"/>
</dbReference>
<name>A0A849C9T3_9NOCA</name>
<dbReference type="AlphaFoldDB" id="A0A849C9T3"/>
<dbReference type="GO" id="GO:0015074">
    <property type="term" value="P:DNA integration"/>
    <property type="evidence" value="ECO:0007669"/>
    <property type="project" value="InterPro"/>
</dbReference>
<keyword evidence="3" id="KW-1185">Reference proteome</keyword>
<protein>
    <submittedName>
        <fullName evidence="2">Transposase family protein</fullName>
    </submittedName>
</protein>
<sequence>MTNHKRTQRLWREEGLTRPSRLRKKRRIGPGRNQRLTASFPDQMWALDFRFDSNVDGRAVKIASMIDQHTRESLLHLVERSITTERLVAELEVFAVAGGPPRVLRMDNGSEMISAVLQAFVPTG</sequence>
<organism evidence="2 3">
    <name type="scientific">Nocardia uniformis</name>
    <dbReference type="NCBI Taxonomy" id="53432"/>
    <lineage>
        <taxon>Bacteria</taxon>
        <taxon>Bacillati</taxon>
        <taxon>Actinomycetota</taxon>
        <taxon>Actinomycetes</taxon>
        <taxon>Mycobacteriales</taxon>
        <taxon>Nocardiaceae</taxon>
        <taxon>Nocardia</taxon>
    </lineage>
</organism>
<evidence type="ECO:0000259" key="1">
    <source>
        <dbReference type="PROSITE" id="PS50994"/>
    </source>
</evidence>
<comment type="caution">
    <text evidence="2">The sequence shown here is derived from an EMBL/GenBank/DDBJ whole genome shotgun (WGS) entry which is preliminary data.</text>
</comment>
<dbReference type="GO" id="GO:0003676">
    <property type="term" value="F:nucleic acid binding"/>
    <property type="evidence" value="ECO:0007669"/>
    <property type="project" value="InterPro"/>
</dbReference>